<feature type="transmembrane region" description="Helical" evidence="10">
    <location>
        <begin position="64"/>
        <end position="85"/>
    </location>
</feature>
<evidence type="ECO:0000256" key="10">
    <source>
        <dbReference type="SAM" id="Phobius"/>
    </source>
</evidence>
<reference evidence="11" key="1">
    <citation type="journal article" date="2017" name="Nature">
        <title>The genome of Chenopodium quinoa.</title>
        <authorList>
            <person name="Jarvis D.E."/>
            <person name="Ho Y.S."/>
            <person name="Lightfoot D.J."/>
            <person name="Schmoeckel S.M."/>
            <person name="Li B."/>
            <person name="Borm T.J.A."/>
            <person name="Ohyanagi H."/>
            <person name="Mineta K."/>
            <person name="Michell C.T."/>
            <person name="Saber N."/>
            <person name="Kharbatia N.M."/>
            <person name="Rupper R.R."/>
            <person name="Sharp A.R."/>
            <person name="Dally N."/>
            <person name="Boughton B.A."/>
            <person name="Woo Y.H."/>
            <person name="Gao G."/>
            <person name="Schijlen E.G.W.M."/>
            <person name="Guo X."/>
            <person name="Momin A.A."/>
            <person name="Negrao S."/>
            <person name="Al-Babili S."/>
            <person name="Gehring C."/>
            <person name="Roessner U."/>
            <person name="Jung C."/>
            <person name="Murphy K."/>
            <person name="Arold S.T."/>
            <person name="Gojobori T."/>
            <person name="van der Linden C.G."/>
            <person name="van Loo E.N."/>
            <person name="Jellen E.N."/>
            <person name="Maughan P.J."/>
            <person name="Tester M."/>
        </authorList>
    </citation>
    <scope>NUCLEOTIDE SEQUENCE [LARGE SCALE GENOMIC DNA]</scope>
    <source>
        <strain evidence="11">cv. PI 614886</strain>
    </source>
</reference>
<keyword evidence="3" id="KW-1003">Cell membrane</keyword>
<keyword evidence="4 10" id="KW-0812">Transmembrane</keyword>
<dbReference type="PANTHER" id="PTHR32219:SF16">
    <property type="entry name" value="CORE-2_I-BRANCHING BETA-1,6-N-ACETYLGLUCOSAMINYLTRANSFERASE FAMILY PROTEIN"/>
    <property type="match status" value="1"/>
</dbReference>
<feature type="transmembrane region" description="Helical" evidence="10">
    <location>
        <begin position="21"/>
        <end position="44"/>
    </location>
</feature>
<dbReference type="AlphaFoldDB" id="A0A803LZS5"/>
<accession>A0A803LZS5</accession>
<dbReference type="EnsemblPlants" id="AUR62020976-RA">
    <property type="protein sequence ID" value="AUR62020976-RA:cds"/>
    <property type="gene ID" value="AUR62020976"/>
</dbReference>
<evidence type="ECO:0000256" key="3">
    <source>
        <dbReference type="ARBA" id="ARBA00022475"/>
    </source>
</evidence>
<evidence type="ECO:0000256" key="5">
    <source>
        <dbReference type="ARBA" id="ARBA00022824"/>
    </source>
</evidence>
<dbReference type="GO" id="GO:0005886">
    <property type="term" value="C:plasma membrane"/>
    <property type="evidence" value="ECO:0007669"/>
    <property type="project" value="UniProtKB-SubCell"/>
</dbReference>
<keyword evidence="12" id="KW-1185">Reference proteome</keyword>
<organism evidence="11 12">
    <name type="scientific">Chenopodium quinoa</name>
    <name type="common">Quinoa</name>
    <dbReference type="NCBI Taxonomy" id="63459"/>
    <lineage>
        <taxon>Eukaryota</taxon>
        <taxon>Viridiplantae</taxon>
        <taxon>Streptophyta</taxon>
        <taxon>Embryophyta</taxon>
        <taxon>Tracheophyta</taxon>
        <taxon>Spermatophyta</taxon>
        <taxon>Magnoliopsida</taxon>
        <taxon>eudicotyledons</taxon>
        <taxon>Gunneridae</taxon>
        <taxon>Pentapetalae</taxon>
        <taxon>Caryophyllales</taxon>
        <taxon>Chenopodiaceae</taxon>
        <taxon>Chenopodioideae</taxon>
        <taxon>Atripliceae</taxon>
        <taxon>Chenopodium</taxon>
    </lineage>
</organism>
<comment type="similarity">
    <text evidence="9">Belongs to the plant Proton pump-interactor protein family.</text>
</comment>
<evidence type="ECO:0000256" key="9">
    <source>
        <dbReference type="ARBA" id="ARBA00038080"/>
    </source>
</evidence>
<dbReference type="PANTHER" id="PTHR32219">
    <property type="entry name" value="RNA-BINDING PROTEIN YLMH-RELATED"/>
    <property type="match status" value="1"/>
</dbReference>
<evidence type="ECO:0000256" key="8">
    <source>
        <dbReference type="ARBA" id="ARBA00023136"/>
    </source>
</evidence>
<feature type="transmembrane region" description="Helical" evidence="10">
    <location>
        <begin position="105"/>
        <end position="123"/>
    </location>
</feature>
<dbReference type="Proteomes" id="UP000596660">
    <property type="component" value="Unplaced"/>
</dbReference>
<comment type="subcellular location">
    <subcellularLocation>
        <location evidence="1">Cell membrane</location>
        <topology evidence="1">Single-pass membrane protein</topology>
    </subcellularLocation>
    <subcellularLocation>
        <location evidence="2">Endoplasmic reticulum membrane</location>
        <topology evidence="2">Single-pass membrane protein</topology>
    </subcellularLocation>
</comment>
<evidence type="ECO:0000313" key="11">
    <source>
        <dbReference type="EnsemblPlants" id="AUR62020976-RA:cds"/>
    </source>
</evidence>
<evidence type="ECO:0000256" key="4">
    <source>
        <dbReference type="ARBA" id="ARBA00022692"/>
    </source>
</evidence>
<keyword evidence="8 10" id="KW-0472">Membrane</keyword>
<evidence type="ECO:0000256" key="7">
    <source>
        <dbReference type="ARBA" id="ARBA00023054"/>
    </source>
</evidence>
<dbReference type="GO" id="GO:0005789">
    <property type="term" value="C:endoplasmic reticulum membrane"/>
    <property type="evidence" value="ECO:0007669"/>
    <property type="project" value="UniProtKB-SubCell"/>
</dbReference>
<feature type="transmembrane region" description="Helical" evidence="10">
    <location>
        <begin position="135"/>
        <end position="156"/>
    </location>
</feature>
<keyword evidence="6 10" id="KW-1133">Transmembrane helix</keyword>
<evidence type="ECO:0000256" key="6">
    <source>
        <dbReference type="ARBA" id="ARBA00022989"/>
    </source>
</evidence>
<name>A0A803LZS5_CHEQI</name>
<sequence length="423" mass="47996">MRLVGGCEAHRPCHYVGEPPIYLLEVSFSFFALVFCPVVLAFGAAFTFRSPLSLTGLVAGLPPFFFPASPPCLCSTAVAVVVATCCRRTGRVFPLSPSRRAGLSLVFPDVVAAVQGCVGFGLLGRVPAGRASLYGGLWVGLVNHGAWMVVLGLGYASKLGSVFELDIVLSMAKCMIPSLISGRGVRDSESMKNENLEVKESNPKTELVEIKRKIPRLVEQLGHGKTKWVKEKQILKELEHLQRREVLLDGKIKEAEPKIPKSIERRPRYLYWYYDSMNKYELKQHLCSCLKEIKEHEEQEKVAKMQRIPQMVELEKQISSLEKKYNILKQEEQKTKDCLLALEFQVNKQIALYEKYCKVQKMVQELATQKKLVTLEKLSLKEIEEFMSRWTNDNEFRANYIRSIQLSLANRDLCCDGRMLLND</sequence>
<evidence type="ECO:0000313" key="12">
    <source>
        <dbReference type="Proteomes" id="UP000596660"/>
    </source>
</evidence>
<dbReference type="Gramene" id="AUR62020976-RA">
    <property type="protein sequence ID" value="AUR62020976-RA:cds"/>
    <property type="gene ID" value="AUR62020976"/>
</dbReference>
<keyword evidence="5" id="KW-0256">Endoplasmic reticulum</keyword>
<protein>
    <submittedName>
        <fullName evidence="11">Uncharacterized protein</fullName>
    </submittedName>
</protein>
<reference evidence="11" key="2">
    <citation type="submission" date="2021-03" db="UniProtKB">
        <authorList>
            <consortium name="EnsemblPlants"/>
        </authorList>
    </citation>
    <scope>IDENTIFICATION</scope>
</reference>
<evidence type="ECO:0000256" key="1">
    <source>
        <dbReference type="ARBA" id="ARBA00004162"/>
    </source>
</evidence>
<keyword evidence="7" id="KW-0175">Coiled coil</keyword>
<evidence type="ECO:0000256" key="2">
    <source>
        <dbReference type="ARBA" id="ARBA00004389"/>
    </source>
</evidence>
<proteinExistence type="inferred from homology"/>
<dbReference type="InterPro" id="IPR055282">
    <property type="entry name" value="PPI1-4"/>
</dbReference>